<evidence type="ECO:0000259" key="4">
    <source>
        <dbReference type="Pfam" id="PF02525"/>
    </source>
</evidence>
<feature type="compositionally biased region" description="Basic and acidic residues" evidence="3">
    <location>
        <begin position="200"/>
        <end position="217"/>
    </location>
</feature>
<dbReference type="InterPro" id="IPR029039">
    <property type="entry name" value="Flavoprotein-like_sf"/>
</dbReference>
<dbReference type="InterPro" id="IPR003680">
    <property type="entry name" value="Flavodoxin_fold"/>
</dbReference>
<dbReference type="Proteomes" id="UP001233535">
    <property type="component" value="Unassembled WGS sequence"/>
</dbReference>
<dbReference type="PANTHER" id="PTHR10204">
    <property type="entry name" value="NAD P H OXIDOREDUCTASE-RELATED"/>
    <property type="match status" value="1"/>
</dbReference>
<protein>
    <submittedName>
        <fullName evidence="5">NAD(P)H-dependent oxidoreductase</fullName>
        <ecNumber evidence="5">1.-.-.-</ecNumber>
    </submittedName>
</protein>
<evidence type="ECO:0000313" key="6">
    <source>
        <dbReference type="Proteomes" id="UP001233535"/>
    </source>
</evidence>
<evidence type="ECO:0000256" key="3">
    <source>
        <dbReference type="SAM" id="MobiDB-lite"/>
    </source>
</evidence>
<organism evidence="5 6">
    <name type="scientific">Lysobacter arvi</name>
    <dbReference type="NCBI Taxonomy" id="3038776"/>
    <lineage>
        <taxon>Bacteria</taxon>
        <taxon>Pseudomonadati</taxon>
        <taxon>Pseudomonadota</taxon>
        <taxon>Gammaproteobacteria</taxon>
        <taxon>Lysobacterales</taxon>
        <taxon>Lysobacteraceae</taxon>
        <taxon>Lysobacter</taxon>
    </lineage>
</organism>
<dbReference type="EC" id="1.-.-.-" evidence="5"/>
<accession>A0ABU1CHD5</accession>
<evidence type="ECO:0000256" key="1">
    <source>
        <dbReference type="ARBA" id="ARBA00006252"/>
    </source>
</evidence>
<evidence type="ECO:0000313" key="5">
    <source>
        <dbReference type="EMBL" id="MDR0184366.1"/>
    </source>
</evidence>
<dbReference type="Pfam" id="PF02525">
    <property type="entry name" value="Flavodoxin_2"/>
    <property type="match status" value="1"/>
</dbReference>
<name>A0ABU1CHD5_9GAMM</name>
<dbReference type="SUPFAM" id="SSF52218">
    <property type="entry name" value="Flavoproteins"/>
    <property type="match status" value="1"/>
</dbReference>
<feature type="region of interest" description="Disordered" evidence="3">
    <location>
        <begin position="195"/>
        <end position="217"/>
    </location>
</feature>
<keyword evidence="6" id="KW-1185">Reference proteome</keyword>
<gene>
    <name evidence="5" type="ORF">P8609_15490</name>
</gene>
<dbReference type="RefSeq" id="WP_309263497.1">
    <property type="nucleotide sequence ID" value="NZ_JARUHG010000006.1"/>
</dbReference>
<dbReference type="GO" id="GO:0016491">
    <property type="term" value="F:oxidoreductase activity"/>
    <property type="evidence" value="ECO:0007669"/>
    <property type="project" value="UniProtKB-KW"/>
</dbReference>
<reference evidence="5 6" key="1">
    <citation type="submission" date="2023-04" db="EMBL/GenBank/DDBJ databases">
        <title>Lysobacter sp. strain UC isolated from soil sample.</title>
        <authorList>
            <person name="Choksket S."/>
            <person name="Harshvardhan F."/>
            <person name="Rana R."/>
            <person name="Patil P.B."/>
            <person name="Korpole S."/>
        </authorList>
    </citation>
    <scope>NUCLEOTIDE SEQUENCE [LARGE SCALE GENOMIC DNA]</scope>
    <source>
        <strain evidence="5 6">UC</strain>
    </source>
</reference>
<dbReference type="Gene3D" id="3.40.50.360">
    <property type="match status" value="1"/>
</dbReference>
<keyword evidence="2 5" id="KW-0560">Oxidoreductase</keyword>
<dbReference type="InterPro" id="IPR051545">
    <property type="entry name" value="NAD(P)H_dehydrogenase_qn"/>
</dbReference>
<evidence type="ECO:0000256" key="2">
    <source>
        <dbReference type="ARBA" id="ARBA00023002"/>
    </source>
</evidence>
<comment type="similarity">
    <text evidence="1">Belongs to the NAD(P)H dehydrogenase (quinone) family.</text>
</comment>
<feature type="domain" description="Flavodoxin-like fold" evidence="4">
    <location>
        <begin position="1"/>
        <end position="171"/>
    </location>
</feature>
<comment type="caution">
    <text evidence="5">The sequence shown here is derived from an EMBL/GenBank/DDBJ whole genome shotgun (WGS) entry which is preliminary data.</text>
</comment>
<sequence length="217" mass="23627">MHALIVVSHPNPASFTHAIANEVARGIAAFGAANTHEFADLAAEGFDPRFSAADHALHLREASPAADVAREHARLDRADALVLVYPVFWWSFPGLLKGWIDRVFTNGWAYEEAAGGKLVKKLQGLDVHLVANAGATTRTYARHGYFGAMKTQIDHGIFGYCGARVATSELLLPDARTPAGQIEAAYAIGQKIFPSSQPMTREHPQTRVEALTQERTR</sequence>
<dbReference type="EMBL" id="JARUHG010000006">
    <property type="protein sequence ID" value="MDR0184366.1"/>
    <property type="molecule type" value="Genomic_DNA"/>
</dbReference>
<proteinExistence type="inferred from homology"/>
<dbReference type="PANTHER" id="PTHR10204:SF34">
    <property type="entry name" value="NAD(P)H DEHYDROGENASE [QUINONE] 1 ISOFORM 1"/>
    <property type="match status" value="1"/>
</dbReference>